<dbReference type="AlphaFoldDB" id="A0A1L9REE9"/>
<dbReference type="PANTHER" id="PTHR36183">
    <property type="entry name" value="BETA-GLUCURONIDASE"/>
    <property type="match status" value="1"/>
</dbReference>
<evidence type="ECO:0000313" key="3">
    <source>
        <dbReference type="EMBL" id="OJJ33258.1"/>
    </source>
</evidence>
<dbReference type="OrthoDB" id="2796951at2759"/>
<reference evidence="4" key="1">
    <citation type="journal article" date="2017" name="Genome Biol.">
        <title>Comparative genomics reveals high biological diversity and specific adaptations in the industrially and medically important fungal genus Aspergillus.</title>
        <authorList>
            <person name="de Vries R.P."/>
            <person name="Riley R."/>
            <person name="Wiebenga A."/>
            <person name="Aguilar-Osorio G."/>
            <person name="Amillis S."/>
            <person name="Uchima C.A."/>
            <person name="Anderluh G."/>
            <person name="Asadollahi M."/>
            <person name="Askin M."/>
            <person name="Barry K."/>
            <person name="Battaglia E."/>
            <person name="Bayram O."/>
            <person name="Benocci T."/>
            <person name="Braus-Stromeyer S.A."/>
            <person name="Caldana C."/>
            <person name="Canovas D."/>
            <person name="Cerqueira G.C."/>
            <person name="Chen F."/>
            <person name="Chen W."/>
            <person name="Choi C."/>
            <person name="Clum A."/>
            <person name="Dos Santos R.A."/>
            <person name="Damasio A.R."/>
            <person name="Diallinas G."/>
            <person name="Emri T."/>
            <person name="Fekete E."/>
            <person name="Flipphi M."/>
            <person name="Freyberg S."/>
            <person name="Gallo A."/>
            <person name="Gournas C."/>
            <person name="Habgood R."/>
            <person name="Hainaut M."/>
            <person name="Harispe M.L."/>
            <person name="Henrissat B."/>
            <person name="Hilden K.S."/>
            <person name="Hope R."/>
            <person name="Hossain A."/>
            <person name="Karabika E."/>
            <person name="Karaffa L."/>
            <person name="Karanyi Z."/>
            <person name="Krasevec N."/>
            <person name="Kuo A."/>
            <person name="Kusch H."/>
            <person name="LaButti K."/>
            <person name="Lagendijk E.L."/>
            <person name="Lapidus A."/>
            <person name="Levasseur A."/>
            <person name="Lindquist E."/>
            <person name="Lipzen A."/>
            <person name="Logrieco A.F."/>
            <person name="MacCabe A."/>
            <person name="Maekelae M.R."/>
            <person name="Malavazi I."/>
            <person name="Melin P."/>
            <person name="Meyer V."/>
            <person name="Mielnichuk N."/>
            <person name="Miskei M."/>
            <person name="Molnar A.P."/>
            <person name="Mule G."/>
            <person name="Ngan C.Y."/>
            <person name="Orejas M."/>
            <person name="Orosz E."/>
            <person name="Ouedraogo J.P."/>
            <person name="Overkamp K.M."/>
            <person name="Park H.-S."/>
            <person name="Perrone G."/>
            <person name="Piumi F."/>
            <person name="Punt P.J."/>
            <person name="Ram A.F."/>
            <person name="Ramon A."/>
            <person name="Rauscher S."/>
            <person name="Record E."/>
            <person name="Riano-Pachon D.M."/>
            <person name="Robert V."/>
            <person name="Roehrig J."/>
            <person name="Ruller R."/>
            <person name="Salamov A."/>
            <person name="Salih N.S."/>
            <person name="Samson R.A."/>
            <person name="Sandor E."/>
            <person name="Sanguinetti M."/>
            <person name="Schuetze T."/>
            <person name="Sepcic K."/>
            <person name="Shelest E."/>
            <person name="Sherlock G."/>
            <person name="Sophianopoulou V."/>
            <person name="Squina F.M."/>
            <person name="Sun H."/>
            <person name="Susca A."/>
            <person name="Todd R.B."/>
            <person name="Tsang A."/>
            <person name="Unkles S.E."/>
            <person name="van de Wiele N."/>
            <person name="van Rossen-Uffink D."/>
            <person name="Oliveira J.V."/>
            <person name="Vesth T.C."/>
            <person name="Visser J."/>
            <person name="Yu J.-H."/>
            <person name="Zhou M."/>
            <person name="Andersen M.R."/>
            <person name="Archer D.B."/>
            <person name="Baker S.E."/>
            <person name="Benoit I."/>
            <person name="Brakhage A.A."/>
            <person name="Braus G.H."/>
            <person name="Fischer R."/>
            <person name="Frisvad J.C."/>
            <person name="Goldman G.H."/>
            <person name="Houbraken J."/>
            <person name="Oakley B."/>
            <person name="Pocsi I."/>
            <person name="Scazzocchio C."/>
            <person name="Seiboth B."/>
            <person name="vanKuyk P.A."/>
            <person name="Wortman J."/>
            <person name="Dyer P.S."/>
            <person name="Grigoriev I.V."/>
        </authorList>
    </citation>
    <scope>NUCLEOTIDE SEQUENCE [LARGE SCALE GENOMIC DNA]</scope>
    <source>
        <strain evidence="4">DTO 134E9</strain>
    </source>
</reference>
<organism evidence="3 4">
    <name type="scientific">Aspergillus wentii DTO 134E9</name>
    <dbReference type="NCBI Taxonomy" id="1073089"/>
    <lineage>
        <taxon>Eukaryota</taxon>
        <taxon>Fungi</taxon>
        <taxon>Dikarya</taxon>
        <taxon>Ascomycota</taxon>
        <taxon>Pezizomycotina</taxon>
        <taxon>Eurotiomycetes</taxon>
        <taxon>Eurotiomycetidae</taxon>
        <taxon>Eurotiales</taxon>
        <taxon>Aspergillaceae</taxon>
        <taxon>Aspergillus</taxon>
        <taxon>Aspergillus subgen. Cremei</taxon>
    </lineage>
</organism>
<protein>
    <recommendedName>
        <fullName evidence="2">Beta-glucuronidase C-terminal domain-containing protein</fullName>
    </recommendedName>
</protein>
<dbReference type="SUPFAM" id="SSF51445">
    <property type="entry name" value="(Trans)glycosidases"/>
    <property type="match status" value="1"/>
</dbReference>
<dbReference type="VEuPathDB" id="FungiDB:ASPWEDRAFT_617099"/>
<sequence>MGLTKGSLPSLLAILPLISGQAAYGLEFAIPSSPPSNSSSLIDSTPLGVSLEFFAFPDYIEKVPLTNSCLSALGEVFGTPPPMRIGGTTQDRATYNASLSLAVSYTVASPDDAPDSLTFGDKFMDLAAGYDGKVTIGVNRRLDDIDNTIAAAKVIQSKLQNLYAIELGNEPNFFESSDPIAHGNAWTAEADAESQVSWQSSVSKGLGDLKDFVQAGVFFDLETFTISYLVEKEENTDSTQYVHSFCHHYYPQSSPSFNLSKLMDHTTIVDGVLAFEEQVRAAEELQKDLIMGETNSATQGGGGISPTYGAGLWILDYMMQATILGVKQLFFHQGTIGNCQYCWWNSNNTVNAPFYGAYFAALALANASQVAQLDSGDTRYAAYVIYDADSKPSRVLLYNSDYYTEGTRGSVDVTLTALSGDSVSVKRLTGDAATTTVEDGKVTIAGQAFTGETCGLSGSENVESVQVDGGVGSFSVGASEALLVYL</sequence>
<dbReference type="Pfam" id="PF16862">
    <property type="entry name" value="Glyco_hydro_79C"/>
    <property type="match status" value="1"/>
</dbReference>
<keyword evidence="1" id="KW-0732">Signal</keyword>
<evidence type="ECO:0000256" key="1">
    <source>
        <dbReference type="SAM" id="SignalP"/>
    </source>
</evidence>
<dbReference type="Gene3D" id="3.20.20.80">
    <property type="entry name" value="Glycosidases"/>
    <property type="match status" value="1"/>
</dbReference>
<dbReference type="Proteomes" id="UP000184383">
    <property type="component" value="Unassembled WGS sequence"/>
</dbReference>
<dbReference type="InterPro" id="IPR052974">
    <property type="entry name" value="GH79_Enzymes"/>
</dbReference>
<gene>
    <name evidence="3" type="ORF">ASPWEDRAFT_617099</name>
</gene>
<dbReference type="InterPro" id="IPR031728">
    <property type="entry name" value="GlcAase_C"/>
</dbReference>
<dbReference type="EMBL" id="KV878214">
    <property type="protein sequence ID" value="OJJ33258.1"/>
    <property type="molecule type" value="Genomic_DNA"/>
</dbReference>
<dbReference type="GeneID" id="63754438"/>
<accession>A0A1L9REE9</accession>
<dbReference type="PANTHER" id="PTHR36183:SF2">
    <property type="entry name" value="BETA-GLUCURONIDASE C-TERMINAL DOMAIN-CONTAINING PROTEIN"/>
    <property type="match status" value="1"/>
</dbReference>
<feature type="domain" description="Beta-glucuronidase C-terminal" evidence="2">
    <location>
        <begin position="382"/>
        <end position="483"/>
    </location>
</feature>
<evidence type="ECO:0000313" key="4">
    <source>
        <dbReference type="Proteomes" id="UP000184383"/>
    </source>
</evidence>
<keyword evidence="4" id="KW-1185">Reference proteome</keyword>
<proteinExistence type="predicted"/>
<name>A0A1L9REE9_ASPWE</name>
<dbReference type="STRING" id="1073089.A0A1L9REE9"/>
<evidence type="ECO:0000259" key="2">
    <source>
        <dbReference type="Pfam" id="PF16862"/>
    </source>
</evidence>
<feature type="signal peptide" evidence="1">
    <location>
        <begin position="1"/>
        <end position="25"/>
    </location>
</feature>
<dbReference type="InterPro" id="IPR017853">
    <property type="entry name" value="GH"/>
</dbReference>
<feature type="chain" id="PRO_5012159982" description="Beta-glucuronidase C-terminal domain-containing protein" evidence="1">
    <location>
        <begin position="26"/>
        <end position="486"/>
    </location>
</feature>
<dbReference type="RefSeq" id="XP_040686935.1">
    <property type="nucleotide sequence ID" value="XM_040838590.1"/>
</dbReference>